<dbReference type="AlphaFoldDB" id="A0A9N9EU86"/>
<organism evidence="1 2">
    <name type="scientific">Funneliformis caledonium</name>
    <dbReference type="NCBI Taxonomy" id="1117310"/>
    <lineage>
        <taxon>Eukaryota</taxon>
        <taxon>Fungi</taxon>
        <taxon>Fungi incertae sedis</taxon>
        <taxon>Mucoromycota</taxon>
        <taxon>Glomeromycotina</taxon>
        <taxon>Glomeromycetes</taxon>
        <taxon>Glomerales</taxon>
        <taxon>Glomeraceae</taxon>
        <taxon>Funneliformis</taxon>
    </lineage>
</organism>
<dbReference type="Proteomes" id="UP000789570">
    <property type="component" value="Unassembled WGS sequence"/>
</dbReference>
<evidence type="ECO:0000313" key="1">
    <source>
        <dbReference type="EMBL" id="CAG8695474.1"/>
    </source>
</evidence>
<keyword evidence="2" id="KW-1185">Reference proteome</keyword>
<dbReference type="EMBL" id="CAJVPQ010007320">
    <property type="protein sequence ID" value="CAG8695474.1"/>
    <property type="molecule type" value="Genomic_DNA"/>
</dbReference>
<accession>A0A9N9EU86</accession>
<name>A0A9N9EU86_9GLOM</name>
<evidence type="ECO:0000313" key="2">
    <source>
        <dbReference type="Proteomes" id="UP000789570"/>
    </source>
</evidence>
<sequence>MSNTNLQDTFDNINISVGYDEELESIAFAESLTSESVVESVGSDNDALNYDIEIPFFFNNANFERARTFIEKDENNDIFLLNDNDNTDINTEVDMDTSTSSIFDFEQSTSGSTDGNEYFIMDQQENLTDHKRQRRRTTNNEKMVLENLLKFDYFPEDMAIEVLRQLQNFSNDWDIQRVRIYWNNNKRKISK</sequence>
<comment type="caution">
    <text evidence="1">The sequence shown here is derived from an EMBL/GenBank/DDBJ whole genome shotgun (WGS) entry which is preliminary data.</text>
</comment>
<dbReference type="OrthoDB" id="2447547at2759"/>
<protein>
    <submittedName>
        <fullName evidence="1">7582_t:CDS:1</fullName>
    </submittedName>
</protein>
<proteinExistence type="predicted"/>
<gene>
    <name evidence="1" type="ORF">FCALED_LOCUS13194</name>
</gene>
<reference evidence="1" key="1">
    <citation type="submission" date="2021-06" db="EMBL/GenBank/DDBJ databases">
        <authorList>
            <person name="Kallberg Y."/>
            <person name="Tangrot J."/>
            <person name="Rosling A."/>
        </authorList>
    </citation>
    <scope>NUCLEOTIDE SEQUENCE</scope>
    <source>
        <strain evidence="1">UK204</strain>
    </source>
</reference>